<evidence type="ECO:0000256" key="2">
    <source>
        <dbReference type="ARBA" id="ARBA00012588"/>
    </source>
</evidence>
<protein>
    <recommendedName>
        <fullName evidence="2">starch synthase</fullName>
        <ecNumber evidence="2">2.4.1.21</ecNumber>
    </recommendedName>
</protein>
<dbReference type="RefSeq" id="WP_054551974.1">
    <property type="nucleotide sequence ID" value="NZ_LJTC01000003.1"/>
</dbReference>
<evidence type="ECO:0000313" key="8">
    <source>
        <dbReference type="Proteomes" id="UP000050378"/>
    </source>
</evidence>
<dbReference type="GO" id="GO:0005829">
    <property type="term" value="C:cytosol"/>
    <property type="evidence" value="ECO:0007669"/>
    <property type="project" value="TreeGrafter"/>
</dbReference>
<comment type="catalytic activity">
    <reaction evidence="1">
        <text>[(1-&gt;4)-alpha-D-glucosyl](n) + ADP-alpha-D-glucose = [(1-&gt;4)-alpha-D-glucosyl](n+1) + ADP + H(+)</text>
        <dbReference type="Rhea" id="RHEA:18189"/>
        <dbReference type="Rhea" id="RHEA-COMP:9584"/>
        <dbReference type="Rhea" id="RHEA-COMP:9587"/>
        <dbReference type="ChEBI" id="CHEBI:15378"/>
        <dbReference type="ChEBI" id="CHEBI:15444"/>
        <dbReference type="ChEBI" id="CHEBI:57498"/>
        <dbReference type="ChEBI" id="CHEBI:456216"/>
        <dbReference type="EC" id="2.4.1.21"/>
    </reaction>
</comment>
<feature type="domain" description="Glycosyl transferase family 1" evidence="5">
    <location>
        <begin position="354"/>
        <end position="459"/>
    </location>
</feature>
<dbReference type="EMBL" id="LJTC01000003">
    <property type="protein sequence ID" value="KPM84315.1"/>
    <property type="molecule type" value="Genomic_DNA"/>
</dbReference>
<dbReference type="AlphaFoldDB" id="A0A0P7EGV4"/>
<evidence type="ECO:0000313" key="7">
    <source>
        <dbReference type="EMBL" id="KPM84315.1"/>
    </source>
</evidence>
<name>A0A0P7EGV4_9GAMM</name>
<gene>
    <name evidence="7" type="ORF">AOG27_05300</name>
</gene>
<dbReference type="PANTHER" id="PTHR45825:SF11">
    <property type="entry name" value="ALPHA AMYLASE DOMAIN-CONTAINING PROTEIN"/>
    <property type="match status" value="1"/>
</dbReference>
<accession>A0A0P7EGV4</accession>
<dbReference type="GO" id="GO:0009011">
    <property type="term" value="F:alpha-1,4-glucan glucosyltransferase (ADP-glucose donor) activity"/>
    <property type="evidence" value="ECO:0007669"/>
    <property type="project" value="UniProtKB-EC"/>
</dbReference>
<evidence type="ECO:0000256" key="1">
    <source>
        <dbReference type="ARBA" id="ARBA00001478"/>
    </source>
</evidence>
<dbReference type="SUPFAM" id="SSF53756">
    <property type="entry name" value="UDP-Glycosyltransferase/glycogen phosphorylase"/>
    <property type="match status" value="1"/>
</dbReference>
<feature type="domain" description="Starch synthase catalytic" evidence="6">
    <location>
        <begin position="2"/>
        <end position="256"/>
    </location>
</feature>
<dbReference type="Gene3D" id="3.40.50.2000">
    <property type="entry name" value="Glycogen Phosphorylase B"/>
    <property type="match status" value="2"/>
</dbReference>
<comment type="caution">
    <text evidence="7">The sequence shown here is derived from an EMBL/GenBank/DDBJ whole genome shotgun (WGS) entry which is preliminary data.</text>
</comment>
<dbReference type="PATRIC" id="fig|570156.3.peg.2041"/>
<dbReference type="Pfam" id="PF08323">
    <property type="entry name" value="Glyco_transf_5"/>
    <property type="match status" value="1"/>
</dbReference>
<dbReference type="InterPro" id="IPR001296">
    <property type="entry name" value="Glyco_trans_1"/>
</dbReference>
<dbReference type="Pfam" id="PF00534">
    <property type="entry name" value="Glycos_transf_1"/>
    <property type="match status" value="1"/>
</dbReference>
<evidence type="ECO:0000259" key="6">
    <source>
        <dbReference type="Pfam" id="PF08323"/>
    </source>
</evidence>
<dbReference type="OrthoDB" id="9808590at2"/>
<dbReference type="PANTHER" id="PTHR45825">
    <property type="entry name" value="GRANULE-BOUND STARCH SYNTHASE 1, CHLOROPLASTIC/AMYLOPLASTIC"/>
    <property type="match status" value="1"/>
</dbReference>
<evidence type="ECO:0000256" key="3">
    <source>
        <dbReference type="ARBA" id="ARBA00022676"/>
    </source>
</evidence>
<evidence type="ECO:0000256" key="4">
    <source>
        <dbReference type="ARBA" id="ARBA00022679"/>
    </source>
</evidence>
<organism evidence="7 8">
    <name type="scientific">Pseudoalteromonas lipolytica</name>
    <dbReference type="NCBI Taxonomy" id="570156"/>
    <lineage>
        <taxon>Bacteria</taxon>
        <taxon>Pseudomonadati</taxon>
        <taxon>Pseudomonadota</taxon>
        <taxon>Gammaproteobacteria</taxon>
        <taxon>Alteromonadales</taxon>
        <taxon>Pseudoalteromonadaceae</taxon>
        <taxon>Pseudoalteromonas</taxon>
    </lineage>
</organism>
<keyword evidence="3" id="KW-0328">Glycosyltransferase</keyword>
<dbReference type="EC" id="2.4.1.21" evidence="2"/>
<dbReference type="GO" id="GO:0005978">
    <property type="term" value="P:glycogen biosynthetic process"/>
    <property type="evidence" value="ECO:0007669"/>
    <property type="project" value="TreeGrafter"/>
</dbReference>
<dbReference type="Proteomes" id="UP000050378">
    <property type="component" value="Unassembled WGS sequence"/>
</dbReference>
<dbReference type="InterPro" id="IPR013534">
    <property type="entry name" value="Starch_synth_cat_dom"/>
</dbReference>
<evidence type="ECO:0000259" key="5">
    <source>
        <dbReference type="Pfam" id="PF00534"/>
    </source>
</evidence>
<sequence length="512" mass="57370">MHVLMVAAENDALPNAKVGGVADVVRDCPKALVERGLSVDVVIPDYGFDYLERHHIGVVHVPFAGQMQKLDVWKLAKNEEGITQLLISHWEFSRHNGAVYCNDEPYRPFATDASKFALFNAAVCEALLQGLIRTPDVVHLHDWHSACVALLLKTDSRYRKLAHIFLAYTVHNLALQGIRPFKGDSSSLEAWFPSLGYNGERLCDPRYFDCFNPMRTAINLVDKVHLVSPTYCQEVLRPSDAEKGFFGGEGLEADLQAAYEQGRVVGILNGCEYPGMKLEDISLASLYQHAENALFQWMAKSPVLDSSYYIAHQRLLQFKTRPFSGPLVTSVGRLTDQKALLLRQPYDKGLVLDELCQRLKQHNGYMVILGSGDTELEHIMTSVMARQDNLLFLKGYAHYVGEYMYHLGDLFLMPSSFEPCGISQMLAMRAGQPCLVHGVGGLRDTVEHHVSGFSFQGESLASQSYELVTSFSDALELKKSQPEKWCSICEQARNARFTWQSVAEGYLSGLYQ</sequence>
<reference evidence="7 8" key="1">
    <citation type="submission" date="2015-09" db="EMBL/GenBank/DDBJ databases">
        <title>Draft Genome Sequence of Pseudoalteromonas lipolytica UCD-48B.</title>
        <authorList>
            <person name="Krusor M."/>
            <person name="Coil D.A."/>
            <person name="Lang J.M."/>
            <person name="Eisen J.A."/>
            <person name="Alexiev A."/>
        </authorList>
    </citation>
    <scope>NUCLEOTIDE SEQUENCE [LARGE SCALE GENOMIC DNA]</scope>
    <source>
        <strain evidence="7 8">UCD-48B</strain>
    </source>
</reference>
<dbReference type="STRING" id="570156.AOG27_05300"/>
<proteinExistence type="predicted"/>
<keyword evidence="4" id="KW-0808">Transferase</keyword>